<reference evidence="1" key="1">
    <citation type="journal article" date="2020" name="Ecol. Evol.">
        <title>Genome structure and content of the rice root-knot nematode (Meloidogyne graminicola).</title>
        <authorList>
            <person name="Phan N.T."/>
            <person name="Danchin E.G.J."/>
            <person name="Klopp C."/>
            <person name="Perfus-Barbeoch L."/>
            <person name="Kozlowski D.K."/>
            <person name="Koutsovoulos G.D."/>
            <person name="Lopez-Roques C."/>
            <person name="Bouchez O."/>
            <person name="Zahm M."/>
            <person name="Besnard G."/>
            <person name="Bellafiore S."/>
        </authorList>
    </citation>
    <scope>NUCLEOTIDE SEQUENCE</scope>
    <source>
        <strain evidence="1">VN-18</strain>
    </source>
</reference>
<protein>
    <submittedName>
        <fullName evidence="1">Uncharacterized protein</fullName>
    </submittedName>
</protein>
<evidence type="ECO:0000313" key="2">
    <source>
        <dbReference type="Proteomes" id="UP000605970"/>
    </source>
</evidence>
<evidence type="ECO:0000313" key="1">
    <source>
        <dbReference type="EMBL" id="KAF7634451.1"/>
    </source>
</evidence>
<dbReference type="EMBL" id="JABEBT010000057">
    <property type="protein sequence ID" value="KAF7634451.1"/>
    <property type="molecule type" value="Genomic_DNA"/>
</dbReference>
<proteinExistence type="predicted"/>
<dbReference type="AlphaFoldDB" id="A0A8S9ZMA3"/>
<name>A0A8S9ZMA3_9BILA</name>
<organism evidence="1 2">
    <name type="scientific">Meloidogyne graminicola</name>
    <dbReference type="NCBI Taxonomy" id="189291"/>
    <lineage>
        <taxon>Eukaryota</taxon>
        <taxon>Metazoa</taxon>
        <taxon>Ecdysozoa</taxon>
        <taxon>Nematoda</taxon>
        <taxon>Chromadorea</taxon>
        <taxon>Rhabditida</taxon>
        <taxon>Tylenchina</taxon>
        <taxon>Tylenchomorpha</taxon>
        <taxon>Tylenchoidea</taxon>
        <taxon>Meloidogynidae</taxon>
        <taxon>Meloidogyninae</taxon>
        <taxon>Meloidogyne</taxon>
    </lineage>
</organism>
<sequence>MRKMKMYSKKYFSMEPNFSIENMLISNIFVIKLTLHT</sequence>
<keyword evidence="2" id="KW-1185">Reference proteome</keyword>
<comment type="caution">
    <text evidence="1">The sequence shown here is derived from an EMBL/GenBank/DDBJ whole genome shotgun (WGS) entry which is preliminary data.</text>
</comment>
<dbReference type="Proteomes" id="UP000605970">
    <property type="component" value="Unassembled WGS sequence"/>
</dbReference>
<accession>A0A8S9ZMA3</accession>
<gene>
    <name evidence="1" type="ORF">Mgra_00006120</name>
</gene>